<gene>
    <name evidence="1" type="ORF">TSPGSL018_6060</name>
</gene>
<dbReference type="AlphaFoldDB" id="A0A061R9F2"/>
<feature type="non-terminal residue" evidence="1">
    <location>
        <position position="1"/>
    </location>
</feature>
<accession>A0A061R9F2</accession>
<organism evidence="1">
    <name type="scientific">Tetraselmis sp. GSL018</name>
    <dbReference type="NCBI Taxonomy" id="582737"/>
    <lineage>
        <taxon>Eukaryota</taxon>
        <taxon>Viridiplantae</taxon>
        <taxon>Chlorophyta</taxon>
        <taxon>core chlorophytes</taxon>
        <taxon>Chlorodendrophyceae</taxon>
        <taxon>Chlorodendrales</taxon>
        <taxon>Chlorodendraceae</taxon>
        <taxon>Tetraselmis</taxon>
    </lineage>
</organism>
<evidence type="ECO:0000313" key="1">
    <source>
        <dbReference type="EMBL" id="JAC69572.1"/>
    </source>
</evidence>
<protein>
    <submittedName>
        <fullName evidence="1">Uncharacterized protein</fullName>
    </submittedName>
</protein>
<sequence>AVGTSCRGGGPLAGRLAGSSDSHCRSLGRLRPDCAHFIRWRTYNLFNQVKQQKFLKKYSERTFLTAILLNLLNVV</sequence>
<name>A0A061R9F2_9CHLO</name>
<proteinExistence type="predicted"/>
<dbReference type="EMBL" id="GBEZ01016703">
    <property type="protein sequence ID" value="JAC69572.1"/>
    <property type="molecule type" value="Transcribed_RNA"/>
</dbReference>
<feature type="non-terminal residue" evidence="1">
    <location>
        <position position="75"/>
    </location>
</feature>
<reference evidence="1" key="1">
    <citation type="submission" date="2014-05" db="EMBL/GenBank/DDBJ databases">
        <title>The transcriptome of the halophilic microalga Tetraselmis sp. GSL018 isolated from the Great Salt Lake, Utah.</title>
        <authorList>
            <person name="Jinkerson R.E."/>
            <person name="D'Adamo S."/>
            <person name="Posewitz M.C."/>
        </authorList>
    </citation>
    <scope>NUCLEOTIDE SEQUENCE</scope>
    <source>
        <strain evidence="1">GSL018</strain>
    </source>
</reference>